<evidence type="ECO:0000256" key="3">
    <source>
        <dbReference type="ARBA" id="ARBA00022552"/>
    </source>
</evidence>
<evidence type="ECO:0000313" key="7">
    <source>
        <dbReference type="EMBL" id="SFV64515.1"/>
    </source>
</evidence>
<dbReference type="InterPro" id="IPR009000">
    <property type="entry name" value="Transl_B-barrel_sf"/>
</dbReference>
<keyword evidence="2" id="KW-0690">Ribosome biogenesis</keyword>
<evidence type="ECO:0000259" key="5">
    <source>
        <dbReference type="Pfam" id="PF01782"/>
    </source>
</evidence>
<organism evidence="7">
    <name type="scientific">hydrothermal vent metagenome</name>
    <dbReference type="NCBI Taxonomy" id="652676"/>
    <lineage>
        <taxon>unclassified sequences</taxon>
        <taxon>metagenomes</taxon>
        <taxon>ecological metagenomes</taxon>
    </lineage>
</organism>
<protein>
    <submittedName>
        <fullName evidence="7">16S rRNA processing protein RimM</fullName>
    </submittedName>
</protein>
<dbReference type="PANTHER" id="PTHR33692">
    <property type="entry name" value="RIBOSOME MATURATION FACTOR RIMM"/>
    <property type="match status" value="1"/>
</dbReference>
<feature type="domain" description="Ribosome maturation factor RimM PRC barrel" evidence="6">
    <location>
        <begin position="95"/>
        <end position="164"/>
    </location>
</feature>
<keyword evidence="3" id="KW-0698">rRNA processing</keyword>
<dbReference type="SUPFAM" id="SSF50447">
    <property type="entry name" value="Translation proteins"/>
    <property type="match status" value="1"/>
</dbReference>
<dbReference type="GO" id="GO:0043022">
    <property type="term" value="F:ribosome binding"/>
    <property type="evidence" value="ECO:0007669"/>
    <property type="project" value="InterPro"/>
</dbReference>
<dbReference type="AlphaFoldDB" id="A0A1W1CFK5"/>
<dbReference type="EMBL" id="FPHC01000070">
    <property type="protein sequence ID" value="SFV64515.1"/>
    <property type="molecule type" value="Genomic_DNA"/>
</dbReference>
<name>A0A1W1CFK5_9ZZZZ</name>
<evidence type="ECO:0000256" key="1">
    <source>
        <dbReference type="ARBA" id="ARBA00022490"/>
    </source>
</evidence>
<dbReference type="Gene3D" id="2.30.30.240">
    <property type="entry name" value="PRC-barrel domain"/>
    <property type="match status" value="1"/>
</dbReference>
<gene>
    <name evidence="7" type="ORF">MNB_SV-6-1556</name>
</gene>
<proteinExistence type="inferred from homology"/>
<sequence length="173" mass="20262">MDRFFIAQLGKTVGLWGDLKLHLHTDFPEQFKIGQHYQSDRGSLEIIDIDHTRNTIKFRGYESLESAKRLTNAKLYADQKHTIENCNLQDNERFWFEIIGTTVWEDEKLLGSVTEIQRLMDTDYILIKTDESLVKDGLPSSFLIPYIPRYIIDMDRSQQKIYTKDAIEILEAS</sequence>
<reference evidence="7" key="1">
    <citation type="submission" date="2016-10" db="EMBL/GenBank/DDBJ databases">
        <authorList>
            <person name="de Groot N.N."/>
        </authorList>
    </citation>
    <scope>NUCLEOTIDE SEQUENCE</scope>
</reference>
<dbReference type="PANTHER" id="PTHR33692:SF1">
    <property type="entry name" value="RIBOSOME MATURATION FACTOR RIMM"/>
    <property type="match status" value="1"/>
</dbReference>
<dbReference type="InterPro" id="IPR002676">
    <property type="entry name" value="RimM_N"/>
</dbReference>
<evidence type="ECO:0000256" key="4">
    <source>
        <dbReference type="ARBA" id="ARBA00023186"/>
    </source>
</evidence>
<dbReference type="GO" id="GO:0006364">
    <property type="term" value="P:rRNA processing"/>
    <property type="evidence" value="ECO:0007669"/>
    <property type="project" value="UniProtKB-KW"/>
</dbReference>
<evidence type="ECO:0000256" key="2">
    <source>
        <dbReference type="ARBA" id="ARBA00022517"/>
    </source>
</evidence>
<dbReference type="InterPro" id="IPR011961">
    <property type="entry name" value="RimM"/>
</dbReference>
<evidence type="ECO:0000259" key="6">
    <source>
        <dbReference type="Pfam" id="PF24986"/>
    </source>
</evidence>
<dbReference type="Pfam" id="PF24986">
    <property type="entry name" value="PRC_RimM"/>
    <property type="match status" value="1"/>
</dbReference>
<dbReference type="GO" id="GO:0005840">
    <property type="term" value="C:ribosome"/>
    <property type="evidence" value="ECO:0007669"/>
    <property type="project" value="InterPro"/>
</dbReference>
<keyword evidence="4" id="KW-0143">Chaperone</keyword>
<dbReference type="InterPro" id="IPR056792">
    <property type="entry name" value="PRC_RimM"/>
</dbReference>
<dbReference type="NCBIfam" id="TIGR02273">
    <property type="entry name" value="16S_RimM"/>
    <property type="match status" value="1"/>
</dbReference>
<dbReference type="HAMAP" id="MF_00014">
    <property type="entry name" value="Ribosome_mat_RimM"/>
    <property type="match status" value="1"/>
</dbReference>
<keyword evidence="1" id="KW-0963">Cytoplasm</keyword>
<dbReference type="SUPFAM" id="SSF50346">
    <property type="entry name" value="PRC-barrel domain"/>
    <property type="match status" value="1"/>
</dbReference>
<feature type="domain" description="RimM N-terminal" evidence="5">
    <location>
        <begin position="6"/>
        <end position="79"/>
    </location>
</feature>
<accession>A0A1W1CFK5</accession>
<dbReference type="Gene3D" id="2.40.30.60">
    <property type="entry name" value="RimM"/>
    <property type="match status" value="1"/>
</dbReference>
<dbReference type="Pfam" id="PF01782">
    <property type="entry name" value="RimM"/>
    <property type="match status" value="1"/>
</dbReference>
<dbReference type="InterPro" id="IPR011033">
    <property type="entry name" value="PRC_barrel-like_sf"/>
</dbReference>
<dbReference type="InterPro" id="IPR036976">
    <property type="entry name" value="RimM_N_sf"/>
</dbReference>